<dbReference type="InterPro" id="IPR046335">
    <property type="entry name" value="LacI/GalR-like_sensor"/>
</dbReference>
<dbReference type="InterPro" id="IPR028082">
    <property type="entry name" value="Peripla_BP_I"/>
</dbReference>
<dbReference type="CDD" id="cd01392">
    <property type="entry name" value="HTH_LacI"/>
    <property type="match status" value="1"/>
</dbReference>
<dbReference type="Gene3D" id="3.40.50.2300">
    <property type="match status" value="2"/>
</dbReference>
<dbReference type="GO" id="GO:0000976">
    <property type="term" value="F:transcription cis-regulatory region binding"/>
    <property type="evidence" value="ECO:0007669"/>
    <property type="project" value="TreeGrafter"/>
</dbReference>
<comment type="caution">
    <text evidence="5">The sequence shown here is derived from an EMBL/GenBank/DDBJ whole genome shotgun (WGS) entry which is preliminary data.</text>
</comment>
<sequence length="337" mass="37342">MGRNGRATLADIARLAKVDSSTVSLVLNRKPLAERLSAETRERVFAAARELNYQPSFAARTLKTGRSGAFGMVVGDLRDPYYSMLAYHMIAAAQARGYQVLTCATGWDPQKEVELLRMLYDRNVDGVFYVPGSLKRDPALYETLRDQRFPLITYCTDESDFATAAIDYSKGFRLAVADLAGRHRRIGHISSVSTCYRNLQESVKTACRLAGVELIERRFEGIGLPECVEEIADYVRASDISAFIVNGSVTAVRLINRLEQFGLRVPRDLEIVGVGDLEVLSLCRPALSCINYDTAALMEQAVELLIRYRESGPGQVALVPSGYIARNSTRSTLEKPI</sequence>
<dbReference type="Pfam" id="PF13377">
    <property type="entry name" value="Peripla_BP_3"/>
    <property type="match status" value="1"/>
</dbReference>
<dbReference type="CDD" id="cd06267">
    <property type="entry name" value="PBP1_LacI_sugar_binding-like"/>
    <property type="match status" value="1"/>
</dbReference>
<evidence type="ECO:0000313" key="6">
    <source>
        <dbReference type="Proteomes" id="UP000245959"/>
    </source>
</evidence>
<dbReference type="SUPFAM" id="SSF53822">
    <property type="entry name" value="Periplasmic binding protein-like I"/>
    <property type="match status" value="1"/>
</dbReference>
<keyword evidence="1" id="KW-0805">Transcription regulation</keyword>
<dbReference type="SMART" id="SM00354">
    <property type="entry name" value="HTH_LACI"/>
    <property type="match status" value="1"/>
</dbReference>
<dbReference type="Proteomes" id="UP000245959">
    <property type="component" value="Unassembled WGS sequence"/>
</dbReference>
<evidence type="ECO:0000259" key="4">
    <source>
        <dbReference type="PROSITE" id="PS50932"/>
    </source>
</evidence>
<dbReference type="PROSITE" id="PS50932">
    <property type="entry name" value="HTH_LACI_2"/>
    <property type="match status" value="1"/>
</dbReference>
<gene>
    <name evidence="5" type="ORF">C8D82_11148</name>
</gene>
<evidence type="ECO:0000313" key="5">
    <source>
        <dbReference type="EMBL" id="PVY42591.1"/>
    </source>
</evidence>
<dbReference type="Gene3D" id="1.10.260.40">
    <property type="entry name" value="lambda repressor-like DNA-binding domains"/>
    <property type="match status" value="1"/>
</dbReference>
<proteinExistence type="predicted"/>
<dbReference type="EMBL" id="QEKH01000011">
    <property type="protein sequence ID" value="PVY42591.1"/>
    <property type="molecule type" value="Genomic_DNA"/>
</dbReference>
<reference evidence="5 6" key="1">
    <citation type="submission" date="2018-04" db="EMBL/GenBank/DDBJ databases">
        <title>Genomic Encyclopedia of Type Strains, Phase IV (KMG-IV): sequencing the most valuable type-strain genomes for metagenomic binning, comparative biology and taxonomic classification.</title>
        <authorList>
            <person name="Goeker M."/>
        </authorList>
    </citation>
    <scope>NUCLEOTIDE SEQUENCE [LARGE SCALE GENOMIC DNA]</scope>
    <source>
        <strain evidence="5 6">DSM 14823</strain>
    </source>
</reference>
<dbReference type="SUPFAM" id="SSF47413">
    <property type="entry name" value="lambda repressor-like DNA-binding domains"/>
    <property type="match status" value="1"/>
</dbReference>
<evidence type="ECO:0000256" key="2">
    <source>
        <dbReference type="ARBA" id="ARBA00023125"/>
    </source>
</evidence>
<dbReference type="RefSeq" id="WP_116883781.1">
    <property type="nucleotide sequence ID" value="NZ_CALXNT010000052.1"/>
</dbReference>
<feature type="domain" description="HTH lacI-type" evidence="4">
    <location>
        <begin position="7"/>
        <end position="64"/>
    </location>
</feature>
<evidence type="ECO:0000256" key="1">
    <source>
        <dbReference type="ARBA" id="ARBA00023015"/>
    </source>
</evidence>
<dbReference type="PANTHER" id="PTHR30146:SF109">
    <property type="entry name" value="HTH-TYPE TRANSCRIPTIONAL REGULATOR GALS"/>
    <property type="match status" value="1"/>
</dbReference>
<keyword evidence="6" id="KW-1185">Reference proteome</keyword>
<dbReference type="Pfam" id="PF00356">
    <property type="entry name" value="LacI"/>
    <property type="match status" value="1"/>
</dbReference>
<dbReference type="GO" id="GO:0003700">
    <property type="term" value="F:DNA-binding transcription factor activity"/>
    <property type="evidence" value="ECO:0007669"/>
    <property type="project" value="TreeGrafter"/>
</dbReference>
<dbReference type="InterPro" id="IPR000843">
    <property type="entry name" value="HTH_LacI"/>
</dbReference>
<name>A0A2U1B1W2_9BACT</name>
<dbReference type="PANTHER" id="PTHR30146">
    <property type="entry name" value="LACI-RELATED TRANSCRIPTIONAL REPRESSOR"/>
    <property type="match status" value="1"/>
</dbReference>
<keyword evidence="2" id="KW-0238">DNA-binding</keyword>
<keyword evidence="3" id="KW-0804">Transcription</keyword>
<dbReference type="GeneID" id="78295096"/>
<dbReference type="AlphaFoldDB" id="A0A2U1B1W2"/>
<protein>
    <submittedName>
        <fullName evidence="5">LacI family transcriptional regulator</fullName>
    </submittedName>
</protein>
<evidence type="ECO:0000256" key="3">
    <source>
        <dbReference type="ARBA" id="ARBA00023163"/>
    </source>
</evidence>
<dbReference type="InterPro" id="IPR010982">
    <property type="entry name" value="Lambda_DNA-bd_dom_sf"/>
</dbReference>
<organism evidence="5 6">
    <name type="scientific">Victivallis vadensis</name>
    <dbReference type="NCBI Taxonomy" id="172901"/>
    <lineage>
        <taxon>Bacteria</taxon>
        <taxon>Pseudomonadati</taxon>
        <taxon>Lentisphaerota</taxon>
        <taxon>Lentisphaeria</taxon>
        <taxon>Victivallales</taxon>
        <taxon>Victivallaceae</taxon>
        <taxon>Victivallis</taxon>
    </lineage>
</organism>
<accession>A0A2U1B1W2</accession>